<dbReference type="OrthoDB" id="9780724at2"/>
<evidence type="ECO:0000313" key="2">
    <source>
        <dbReference type="EMBL" id="OLV20301.1"/>
    </source>
</evidence>
<dbReference type="Pfam" id="PF00078">
    <property type="entry name" value="RVT_1"/>
    <property type="match status" value="1"/>
</dbReference>
<keyword evidence="3" id="KW-1185">Reference proteome</keyword>
<keyword evidence="2" id="KW-0808">Transferase</keyword>
<evidence type="ECO:0000313" key="3">
    <source>
        <dbReference type="Proteomes" id="UP000186607"/>
    </source>
</evidence>
<dbReference type="GO" id="GO:0003964">
    <property type="term" value="F:RNA-directed DNA polymerase activity"/>
    <property type="evidence" value="ECO:0007669"/>
    <property type="project" value="UniProtKB-KW"/>
</dbReference>
<comment type="caution">
    <text evidence="2">The sequence shown here is derived from an EMBL/GenBank/DDBJ whole genome shotgun (WGS) entry which is preliminary data.</text>
</comment>
<dbReference type="STRING" id="249408.BOO71_0000103"/>
<organism evidence="2 3">
    <name type="scientific">Deinococcus marmoris</name>
    <dbReference type="NCBI Taxonomy" id="249408"/>
    <lineage>
        <taxon>Bacteria</taxon>
        <taxon>Thermotogati</taxon>
        <taxon>Deinococcota</taxon>
        <taxon>Deinococci</taxon>
        <taxon>Deinococcales</taxon>
        <taxon>Deinococcaceae</taxon>
        <taxon>Deinococcus</taxon>
    </lineage>
</organism>
<proteinExistence type="predicted"/>
<sequence length="582" mass="67298">MSVKAAWKDARKILKEIPVTDIFEYHDVSSNLTEISASISFRIGAGDYESLRNDEFRAEKKDGVTRRIVILFPEDSIIFSAINKYAEDFILSIAPTKKSYYVRGNTPKTINDLPGDPYMHWSKLWALYQEEIQGFSGKRKYTVATDVASYYDTINLSVLKERLQSKTKIQSSIVELIFDMLERFLWKPEYGKSISQGLPQVNLPAIRLLANFMLFDIDDYLLGKTDGDFVRWMDDIDFASNNKAEARKILKDLEILLNSMGLRLNTGKTKILSPEEAMESFCINENRKANEMKNHIDSYKIYGNFIKNTILARLSRELDELLFGDKCGAWNKVVARYINFFAKIGVGHSDLLKVELLLLEPSLRSTIFRYYLKLGFSNRRMRNVFTYILSDACLDDASFSEAVDLIVRWEIKKRNKYVNKLIRYFNTLPYRTDADLHRLSNGLKFMMKYATSEEISLYIDAFSNLWPESEWLARQVAACYPILESSTQRKIRYVIANSGRKEGMRIIHTLDRMKDSTGVSDLDKPILKEQKISLVKVSLIITYLSGSLSSANKKRLIEDYKIKEYGDFYIKHALKAHISPYI</sequence>
<evidence type="ECO:0000259" key="1">
    <source>
        <dbReference type="PROSITE" id="PS50878"/>
    </source>
</evidence>
<dbReference type="EMBL" id="MSTI01000003">
    <property type="protein sequence ID" value="OLV20301.1"/>
    <property type="molecule type" value="Genomic_DNA"/>
</dbReference>
<dbReference type="CDD" id="cd01646">
    <property type="entry name" value="RT_Bac_retron_I"/>
    <property type="match status" value="1"/>
</dbReference>
<keyword evidence="2" id="KW-0695">RNA-directed DNA polymerase</keyword>
<dbReference type="AlphaFoldDB" id="A0A1U7P553"/>
<reference evidence="2 3" key="1">
    <citation type="submission" date="2017-01" db="EMBL/GenBank/DDBJ databases">
        <title>Genome Analysis of Deinococcus marmoris KOPRI26562.</title>
        <authorList>
            <person name="Kim J.H."/>
            <person name="Oh H.-M."/>
        </authorList>
    </citation>
    <scope>NUCLEOTIDE SEQUENCE [LARGE SCALE GENOMIC DNA]</scope>
    <source>
        <strain evidence="2 3">KOPRI26562</strain>
    </source>
</reference>
<name>A0A1U7P553_9DEIO</name>
<dbReference type="PROSITE" id="PS50878">
    <property type="entry name" value="RT_POL"/>
    <property type="match status" value="1"/>
</dbReference>
<dbReference type="RefSeq" id="WP_083652800.1">
    <property type="nucleotide sequence ID" value="NZ_MSTI01000003.1"/>
</dbReference>
<dbReference type="Proteomes" id="UP000186607">
    <property type="component" value="Unassembled WGS sequence"/>
</dbReference>
<gene>
    <name evidence="2" type="ORF">BOO71_0000103</name>
</gene>
<dbReference type="InterPro" id="IPR000477">
    <property type="entry name" value="RT_dom"/>
</dbReference>
<accession>A0A1U7P553</accession>
<protein>
    <submittedName>
        <fullName evidence="2">Retron-type RNA-directed DNA polymerase</fullName>
    </submittedName>
</protein>
<keyword evidence="2" id="KW-0548">Nucleotidyltransferase</keyword>
<feature type="domain" description="Reverse transcriptase" evidence="1">
    <location>
        <begin position="1"/>
        <end position="283"/>
    </location>
</feature>